<feature type="non-terminal residue" evidence="2">
    <location>
        <position position="1"/>
    </location>
</feature>
<sequence>ELDTVLQAVKGVGTQTSRQLLAALPELGKVSRGQIAALAGLAPYNRDSGKWRGRRFISGGRSCVRRVLYMAALAASRHNPELKVFYKRLKEAGKPSKVALVATARKLLIHLNAILARHFKKTSSNTCL</sequence>
<accession>A0A1T4Z1B0</accession>
<dbReference type="AlphaFoldDB" id="A0A1T4Z1B0"/>
<gene>
    <name evidence="2" type="ORF">SAMN02745166_04671</name>
</gene>
<dbReference type="InterPro" id="IPR003346">
    <property type="entry name" value="Transposase_20"/>
</dbReference>
<feature type="domain" description="Transposase IS116/IS110/IS902 C-terminal" evidence="1">
    <location>
        <begin position="4"/>
        <end position="87"/>
    </location>
</feature>
<dbReference type="Pfam" id="PF02371">
    <property type="entry name" value="Transposase_20"/>
    <property type="match status" value="1"/>
</dbReference>
<dbReference type="OrthoDB" id="197481at2"/>
<organism evidence="2 3">
    <name type="scientific">Prosthecobacter debontii</name>
    <dbReference type="NCBI Taxonomy" id="48467"/>
    <lineage>
        <taxon>Bacteria</taxon>
        <taxon>Pseudomonadati</taxon>
        <taxon>Verrucomicrobiota</taxon>
        <taxon>Verrucomicrobiia</taxon>
        <taxon>Verrucomicrobiales</taxon>
        <taxon>Verrucomicrobiaceae</taxon>
        <taxon>Prosthecobacter</taxon>
    </lineage>
</organism>
<protein>
    <submittedName>
        <fullName evidence="2">Transposase IS116/IS110/IS902 family protein</fullName>
    </submittedName>
</protein>
<evidence type="ECO:0000259" key="1">
    <source>
        <dbReference type="Pfam" id="PF02371"/>
    </source>
</evidence>
<dbReference type="RefSeq" id="WP_139373450.1">
    <property type="nucleotide sequence ID" value="NZ_FUYE01000023.1"/>
</dbReference>
<evidence type="ECO:0000313" key="3">
    <source>
        <dbReference type="Proteomes" id="UP000190774"/>
    </source>
</evidence>
<dbReference type="Proteomes" id="UP000190774">
    <property type="component" value="Unassembled WGS sequence"/>
</dbReference>
<proteinExistence type="predicted"/>
<dbReference type="GO" id="GO:0004803">
    <property type="term" value="F:transposase activity"/>
    <property type="evidence" value="ECO:0007669"/>
    <property type="project" value="InterPro"/>
</dbReference>
<dbReference type="InterPro" id="IPR047650">
    <property type="entry name" value="Transpos_IS110"/>
</dbReference>
<name>A0A1T4Z1B0_9BACT</name>
<dbReference type="GO" id="GO:0003677">
    <property type="term" value="F:DNA binding"/>
    <property type="evidence" value="ECO:0007669"/>
    <property type="project" value="InterPro"/>
</dbReference>
<dbReference type="PANTHER" id="PTHR33055">
    <property type="entry name" value="TRANSPOSASE FOR INSERTION SEQUENCE ELEMENT IS1111A"/>
    <property type="match status" value="1"/>
</dbReference>
<evidence type="ECO:0000313" key="2">
    <source>
        <dbReference type="EMBL" id="SKB07345.1"/>
    </source>
</evidence>
<dbReference type="GO" id="GO:0006313">
    <property type="term" value="P:DNA transposition"/>
    <property type="evidence" value="ECO:0007669"/>
    <property type="project" value="InterPro"/>
</dbReference>
<reference evidence="3" key="1">
    <citation type="submission" date="2017-02" db="EMBL/GenBank/DDBJ databases">
        <authorList>
            <person name="Varghese N."/>
            <person name="Submissions S."/>
        </authorList>
    </citation>
    <scope>NUCLEOTIDE SEQUENCE [LARGE SCALE GENOMIC DNA]</scope>
    <source>
        <strain evidence="3">ATCC 700200</strain>
    </source>
</reference>
<dbReference type="PANTHER" id="PTHR33055:SF13">
    <property type="entry name" value="TRANSPOSASE"/>
    <property type="match status" value="1"/>
</dbReference>
<keyword evidence="3" id="KW-1185">Reference proteome</keyword>
<dbReference type="EMBL" id="FUYE01000023">
    <property type="protein sequence ID" value="SKB07345.1"/>
    <property type="molecule type" value="Genomic_DNA"/>
</dbReference>